<evidence type="ECO:0000256" key="3">
    <source>
        <dbReference type="ARBA" id="ARBA00023015"/>
    </source>
</evidence>
<dbReference type="GO" id="GO:0006351">
    <property type="term" value="P:DNA-templated transcription"/>
    <property type="evidence" value="ECO:0007669"/>
    <property type="project" value="InterPro"/>
</dbReference>
<keyword evidence="5" id="KW-0539">Nucleus</keyword>
<dbReference type="GO" id="GO:0005634">
    <property type="term" value="C:nucleus"/>
    <property type="evidence" value="ECO:0007669"/>
    <property type="project" value="UniProtKB-SubCell"/>
</dbReference>
<keyword evidence="2" id="KW-0479">Metal-binding</keyword>
<feature type="domain" description="Xylanolytic transcriptional activator regulatory" evidence="7">
    <location>
        <begin position="130"/>
        <end position="207"/>
    </location>
</feature>
<dbReference type="GeneID" id="81361547"/>
<comment type="caution">
    <text evidence="8">The sequence shown here is derived from an EMBL/GenBank/DDBJ whole genome shotgun (WGS) entry which is preliminary data.</text>
</comment>
<dbReference type="GO" id="GO:0008270">
    <property type="term" value="F:zinc ion binding"/>
    <property type="evidence" value="ECO:0007669"/>
    <property type="project" value="InterPro"/>
</dbReference>
<dbReference type="Proteomes" id="UP001149074">
    <property type="component" value="Unassembled WGS sequence"/>
</dbReference>
<evidence type="ECO:0000313" key="9">
    <source>
        <dbReference type="Proteomes" id="UP001149074"/>
    </source>
</evidence>
<keyword evidence="3" id="KW-0805">Transcription regulation</keyword>
<sequence>MTEVSNSIITPNNPENPLAEVDQETVLFAVEIFQQRFAMFSFLHGPTLLSLIYGKRALDLRFCGILAVCARFIPKLIRRHGGSQSASEHFAAYLRSKITCQTARGYEISVAQALLLLSFHDWGSAKGVQAWTYIGMATRNCCSILARLANEKAHKSKDALQTETEEARRTLWACLMIESLLGCGHLRSLSLHAKIYNVPLPTSDEDYAFGVCRTDDPKYLEVLDLENSDPPNMQRLTGNSHEIDFALVIQGFNIWCEVSRWISTGGNRSGATILTEGTRNLSSFWTRSLMALKDWREIQPPRFHYTLAGSHLQAFISRKQGERYALVNLIFFLTTIFLYREHVPLVPRNAQEMDRPESASFRGGASIDWPKDSANRLSESALSIIRMMNELTSQGLTLHVPFTCYCVFNAITILSYVKRWPATSLRHGSVVESFNWGFEWLSKASETWEVARAWKATLMKIESSHDCPPSESQIFPRSEAEFESLSDLAIPTAGQEPTTQPRQPGMDQNTTSGSNTAARPNLTTLDDIMRWGSSASYSDMSWLSINSMFLDYDLMMGAQEDPTVDPVNSY</sequence>
<dbReference type="AlphaFoldDB" id="A0A9W9JXS8"/>
<evidence type="ECO:0000256" key="4">
    <source>
        <dbReference type="ARBA" id="ARBA00023163"/>
    </source>
</evidence>
<dbReference type="PANTHER" id="PTHR47338:SF19">
    <property type="entry name" value="ZN(II)2CYS6 TRANSCRIPTION FACTOR (EUROFUNG)"/>
    <property type="match status" value="1"/>
</dbReference>
<evidence type="ECO:0000313" key="8">
    <source>
        <dbReference type="EMBL" id="KAJ5085306.1"/>
    </source>
</evidence>
<keyword evidence="9" id="KW-1185">Reference proteome</keyword>
<evidence type="ECO:0000256" key="5">
    <source>
        <dbReference type="ARBA" id="ARBA00023242"/>
    </source>
</evidence>
<dbReference type="InterPro" id="IPR007219">
    <property type="entry name" value="XnlR_reg_dom"/>
</dbReference>
<dbReference type="RefSeq" id="XP_056469984.1">
    <property type="nucleotide sequence ID" value="XM_056622568.1"/>
</dbReference>
<reference evidence="8" key="2">
    <citation type="journal article" date="2023" name="IMA Fungus">
        <title>Comparative genomic study of the Penicillium genus elucidates a diverse pangenome and 15 lateral gene transfer events.</title>
        <authorList>
            <person name="Petersen C."/>
            <person name="Sorensen T."/>
            <person name="Nielsen M.R."/>
            <person name="Sondergaard T.E."/>
            <person name="Sorensen J.L."/>
            <person name="Fitzpatrick D.A."/>
            <person name="Frisvad J.C."/>
            <person name="Nielsen K.L."/>
        </authorList>
    </citation>
    <scope>NUCLEOTIDE SEQUENCE</scope>
    <source>
        <strain evidence="8">IBT 30761</strain>
    </source>
</reference>
<dbReference type="GO" id="GO:0000981">
    <property type="term" value="F:DNA-binding transcription factor activity, RNA polymerase II-specific"/>
    <property type="evidence" value="ECO:0007669"/>
    <property type="project" value="InterPro"/>
</dbReference>
<dbReference type="CDD" id="cd12148">
    <property type="entry name" value="fungal_TF_MHR"/>
    <property type="match status" value="1"/>
</dbReference>
<accession>A0A9W9JXS8</accession>
<comment type="subcellular location">
    <subcellularLocation>
        <location evidence="1">Nucleus</location>
    </subcellularLocation>
</comment>
<dbReference type="OrthoDB" id="4356994at2759"/>
<protein>
    <recommendedName>
        <fullName evidence="7">Xylanolytic transcriptional activator regulatory domain-containing protein</fullName>
    </recommendedName>
</protein>
<evidence type="ECO:0000256" key="6">
    <source>
        <dbReference type="SAM" id="MobiDB-lite"/>
    </source>
</evidence>
<feature type="compositionally biased region" description="Polar residues" evidence="6">
    <location>
        <begin position="495"/>
        <end position="521"/>
    </location>
</feature>
<dbReference type="SMART" id="SM00906">
    <property type="entry name" value="Fungal_trans"/>
    <property type="match status" value="1"/>
</dbReference>
<dbReference type="Pfam" id="PF04082">
    <property type="entry name" value="Fungal_trans"/>
    <property type="match status" value="1"/>
</dbReference>
<dbReference type="PANTHER" id="PTHR47338">
    <property type="entry name" value="ZN(II)2CYS6 TRANSCRIPTION FACTOR (EUROFUNG)-RELATED"/>
    <property type="match status" value="1"/>
</dbReference>
<reference evidence="8" key="1">
    <citation type="submission" date="2022-11" db="EMBL/GenBank/DDBJ databases">
        <authorList>
            <person name="Petersen C."/>
        </authorList>
    </citation>
    <scope>NUCLEOTIDE SEQUENCE</scope>
    <source>
        <strain evidence="8">IBT 30761</strain>
    </source>
</reference>
<dbReference type="EMBL" id="JAPQKI010000010">
    <property type="protein sequence ID" value="KAJ5085306.1"/>
    <property type="molecule type" value="Genomic_DNA"/>
</dbReference>
<feature type="region of interest" description="Disordered" evidence="6">
    <location>
        <begin position="492"/>
        <end position="521"/>
    </location>
</feature>
<evidence type="ECO:0000259" key="7">
    <source>
        <dbReference type="SMART" id="SM00906"/>
    </source>
</evidence>
<dbReference type="GO" id="GO:0003677">
    <property type="term" value="F:DNA binding"/>
    <property type="evidence" value="ECO:0007669"/>
    <property type="project" value="InterPro"/>
</dbReference>
<evidence type="ECO:0000256" key="2">
    <source>
        <dbReference type="ARBA" id="ARBA00022723"/>
    </source>
</evidence>
<proteinExistence type="predicted"/>
<name>A0A9W9JXS8_9EURO</name>
<keyword evidence="4" id="KW-0804">Transcription</keyword>
<dbReference type="InterPro" id="IPR050815">
    <property type="entry name" value="TF_fung"/>
</dbReference>
<organism evidence="8 9">
    <name type="scientific">Penicillium argentinense</name>
    <dbReference type="NCBI Taxonomy" id="1131581"/>
    <lineage>
        <taxon>Eukaryota</taxon>
        <taxon>Fungi</taxon>
        <taxon>Dikarya</taxon>
        <taxon>Ascomycota</taxon>
        <taxon>Pezizomycotina</taxon>
        <taxon>Eurotiomycetes</taxon>
        <taxon>Eurotiomycetidae</taxon>
        <taxon>Eurotiales</taxon>
        <taxon>Aspergillaceae</taxon>
        <taxon>Penicillium</taxon>
    </lineage>
</organism>
<evidence type="ECO:0000256" key="1">
    <source>
        <dbReference type="ARBA" id="ARBA00004123"/>
    </source>
</evidence>
<gene>
    <name evidence="8" type="ORF">N7532_010077</name>
</gene>